<dbReference type="Proteomes" id="UP000004506">
    <property type="component" value="Unassembled WGS sequence"/>
</dbReference>
<comment type="caution">
    <text evidence="1">The sequence shown here is derived from an EMBL/GenBank/DDBJ whole genome shotgun (WGS) entry which is preliminary data.</text>
</comment>
<evidence type="ECO:0000313" key="1">
    <source>
        <dbReference type="EMBL" id="EDU59390.1"/>
    </source>
</evidence>
<accession>A0AA86YLU5</accession>
<evidence type="ECO:0000313" key="2">
    <source>
        <dbReference type="Proteomes" id="UP000004506"/>
    </source>
</evidence>
<protein>
    <submittedName>
        <fullName evidence="1">Uncharacterized protein</fullName>
    </submittedName>
</protein>
<proteinExistence type="predicted"/>
<reference evidence="2" key="1">
    <citation type="submission" date="2008-04" db="EMBL/GenBank/DDBJ databases">
        <title>Draft genome sequence of Providencia stuartii (ATCC 25827).</title>
        <authorList>
            <person name="Sudarsanam P."/>
            <person name="Ley R."/>
            <person name="Guruge J."/>
            <person name="Turnbaugh P.J."/>
            <person name="Mahowald M."/>
            <person name="Liep D."/>
            <person name="Gordon J."/>
        </authorList>
    </citation>
    <scope>NUCLEOTIDE SEQUENCE [LARGE SCALE GENOMIC DNA]</scope>
    <source>
        <strain evidence="2">ATCC 25827</strain>
    </source>
</reference>
<sequence length="45" mass="5204">MCKLKASYLLLCHGIGDNTLISRAILFYQPSQLDSMIKITKQKRY</sequence>
<gene>
    <name evidence="1" type="ORF">PROSTU_02579</name>
</gene>
<organism evidence="1 2">
    <name type="scientific">Providencia stuartii ATCC 25827</name>
    <dbReference type="NCBI Taxonomy" id="471874"/>
    <lineage>
        <taxon>Bacteria</taxon>
        <taxon>Pseudomonadati</taxon>
        <taxon>Pseudomonadota</taxon>
        <taxon>Gammaproteobacteria</taxon>
        <taxon>Enterobacterales</taxon>
        <taxon>Morganellaceae</taxon>
        <taxon>Providencia</taxon>
    </lineage>
</organism>
<name>A0AA86YLU5_PROST</name>
<dbReference type="EMBL" id="ABJD02000101">
    <property type="protein sequence ID" value="EDU59390.1"/>
    <property type="molecule type" value="Genomic_DNA"/>
</dbReference>
<dbReference type="AlphaFoldDB" id="A0AA86YLU5"/>
<reference evidence="2" key="2">
    <citation type="submission" date="2008-04" db="EMBL/GenBank/DDBJ databases">
        <title>Draft genome sequence of Providencia stuartii(ATCC 25827).</title>
        <authorList>
            <person name="Sudarsanam P."/>
            <person name="Ley R."/>
            <person name="Guruge J."/>
            <person name="Turnbaugh P.J."/>
            <person name="Mahowald M."/>
            <person name="Liep D."/>
            <person name="Gordon J."/>
        </authorList>
    </citation>
    <scope>NUCLEOTIDE SEQUENCE [LARGE SCALE GENOMIC DNA]</scope>
    <source>
        <strain evidence="2">ATCC 25827</strain>
    </source>
</reference>
<reference evidence="1 2" key="3">
    <citation type="submission" date="2008-05" db="EMBL/GenBank/DDBJ databases">
        <authorList>
            <person name="Fulton L."/>
            <person name="Clifton S."/>
            <person name="Fulton B."/>
            <person name="Xu J."/>
            <person name="Minx P."/>
            <person name="Pepin K.H."/>
            <person name="Johnson M."/>
            <person name="Thiruvilangam P."/>
            <person name="Bhonagiri V."/>
            <person name="Nash W.E."/>
            <person name="Mardis E.R."/>
            <person name="Wilson R.K."/>
        </authorList>
    </citation>
    <scope>NUCLEOTIDE SEQUENCE [LARGE SCALE GENOMIC DNA]</scope>
    <source>
        <strain evidence="1 2">ATCC 25827</strain>
    </source>
</reference>